<dbReference type="AlphaFoldDB" id="T2JMI7"/>
<proteinExistence type="predicted"/>
<reference evidence="1 2" key="2">
    <citation type="submission" date="2013-09" db="EMBL/GenBank/DDBJ databases">
        <title>Whole genome comparison of six Crocosphaera watsonii strains with differing phenotypes.</title>
        <authorList>
            <person name="Bench S.R."/>
            <person name="Heller P."/>
            <person name="Frank I."/>
            <person name="Arciniega M."/>
            <person name="Shilova I.N."/>
            <person name="Zehr J.P."/>
        </authorList>
    </citation>
    <scope>NUCLEOTIDE SEQUENCE [LARGE SCALE GENOMIC DNA]</scope>
    <source>
        <strain evidence="1 2">WH 0402</strain>
    </source>
</reference>
<dbReference type="PANTHER" id="PTHR34235">
    <property type="entry name" value="SLR1203 PROTEIN-RELATED"/>
    <property type="match status" value="1"/>
</dbReference>
<name>T2JMI7_CROWT</name>
<organism evidence="1 2">
    <name type="scientific">Crocosphaera watsonii WH 0402</name>
    <dbReference type="NCBI Taxonomy" id="1284629"/>
    <lineage>
        <taxon>Bacteria</taxon>
        <taxon>Bacillati</taxon>
        <taxon>Cyanobacteriota</taxon>
        <taxon>Cyanophyceae</taxon>
        <taxon>Oscillatoriophycideae</taxon>
        <taxon>Chroococcales</taxon>
        <taxon>Aphanothecaceae</taxon>
        <taxon>Crocosphaera</taxon>
    </lineage>
</organism>
<evidence type="ECO:0000313" key="2">
    <source>
        <dbReference type="Proteomes" id="UP000018130"/>
    </source>
</evidence>
<sequence length="84" mass="10399">MQYWEAEKDRNRNHWRAEIQSFRTQLRKYLTTNLQIYLIEELDNIYDDALEYVQEKTGFTIDFPEQCPYSFEELLNKKWLPSQD</sequence>
<dbReference type="PANTHER" id="PTHR34235:SF3">
    <property type="entry name" value="SLR1203 PROTEIN"/>
    <property type="match status" value="1"/>
</dbReference>
<dbReference type="Pfam" id="PF01724">
    <property type="entry name" value="DUF29"/>
    <property type="match status" value="1"/>
</dbReference>
<dbReference type="Proteomes" id="UP000018130">
    <property type="component" value="Unassembled WGS sequence"/>
</dbReference>
<evidence type="ECO:0008006" key="3">
    <source>
        <dbReference type="Google" id="ProtNLM"/>
    </source>
</evidence>
<reference evidence="1 2" key="1">
    <citation type="submission" date="2013-01" db="EMBL/GenBank/DDBJ databases">
        <authorList>
            <person name="Bench S."/>
        </authorList>
    </citation>
    <scope>NUCLEOTIDE SEQUENCE [LARGE SCALE GENOMIC DNA]</scope>
    <source>
        <strain evidence="1 2">WH 0402</strain>
    </source>
</reference>
<dbReference type="EMBL" id="CAQN01000390">
    <property type="protein sequence ID" value="CCQ66276.1"/>
    <property type="molecule type" value="Genomic_DNA"/>
</dbReference>
<dbReference type="Gene3D" id="1.20.1220.20">
    <property type="entry name" value="Uncharcterised protein PF01724"/>
    <property type="match status" value="1"/>
</dbReference>
<accession>T2JMI7</accession>
<dbReference type="InterPro" id="IPR002636">
    <property type="entry name" value="DUF29"/>
</dbReference>
<protein>
    <recommendedName>
        <fullName evidence="3">DUF29 domain-containing protein</fullName>
    </recommendedName>
</protein>
<gene>
    <name evidence="1" type="ORF">CWATWH0402_2254</name>
</gene>
<comment type="caution">
    <text evidence="1">The sequence shown here is derived from an EMBL/GenBank/DDBJ whole genome shotgun (WGS) entry which is preliminary data.</text>
</comment>
<evidence type="ECO:0000313" key="1">
    <source>
        <dbReference type="EMBL" id="CCQ66276.1"/>
    </source>
</evidence>